<evidence type="ECO:0000313" key="2">
    <source>
        <dbReference type="EMBL" id="MDH6284669.1"/>
    </source>
</evidence>
<keyword evidence="2" id="KW-0456">Lyase</keyword>
<dbReference type="PROSITE" id="PS51819">
    <property type="entry name" value="VOC"/>
    <property type="match status" value="1"/>
</dbReference>
<keyword evidence="3" id="KW-1185">Reference proteome</keyword>
<evidence type="ECO:0000259" key="1">
    <source>
        <dbReference type="PROSITE" id="PS51819"/>
    </source>
</evidence>
<dbReference type="InterPro" id="IPR037523">
    <property type="entry name" value="VOC_core"/>
</dbReference>
<dbReference type="Gene3D" id="3.30.720.120">
    <property type="match status" value="1"/>
</dbReference>
<feature type="domain" description="VOC" evidence="1">
    <location>
        <begin position="3"/>
        <end position="120"/>
    </location>
</feature>
<dbReference type="InterPro" id="IPR004360">
    <property type="entry name" value="Glyas_Fos-R_dOase_dom"/>
</dbReference>
<accession>A0ABT6MLC3</accession>
<organism evidence="2 3">
    <name type="scientific">Prescottella agglutinans</name>
    <dbReference type="NCBI Taxonomy" id="1644129"/>
    <lineage>
        <taxon>Bacteria</taxon>
        <taxon>Bacillati</taxon>
        <taxon>Actinomycetota</taxon>
        <taxon>Actinomycetes</taxon>
        <taxon>Mycobacteriales</taxon>
        <taxon>Nocardiaceae</taxon>
        <taxon>Prescottella</taxon>
    </lineage>
</organism>
<dbReference type="Proteomes" id="UP001160334">
    <property type="component" value="Unassembled WGS sequence"/>
</dbReference>
<dbReference type="Gene3D" id="3.30.720.110">
    <property type="match status" value="1"/>
</dbReference>
<reference evidence="2 3" key="1">
    <citation type="submission" date="2023-04" db="EMBL/GenBank/DDBJ databases">
        <title>Forest soil microbial communities from Buena Vista Peninsula, Colon Province, Panama.</title>
        <authorList>
            <person name="Bouskill N."/>
        </authorList>
    </citation>
    <scope>NUCLEOTIDE SEQUENCE [LARGE SCALE GENOMIC DNA]</scope>
    <source>
        <strain evidence="2 3">CFH S0262</strain>
    </source>
</reference>
<dbReference type="GO" id="GO:0016829">
    <property type="term" value="F:lyase activity"/>
    <property type="evidence" value="ECO:0007669"/>
    <property type="project" value="UniProtKB-KW"/>
</dbReference>
<protein>
    <submittedName>
        <fullName evidence="2">Enzyme related to lactoylglutathione lyase</fullName>
    </submittedName>
</protein>
<sequence>MRLPNQFLVYVSDAASAAAFYGELFGMQAEMLSSRYAVFDLGGGVVLALWGGKARTAETAPAPAFEVGLLVDGGNQKIREVYDEWVAKGVEILEEPSEDVFGLTFVAADLDGNRLRVAPIDH</sequence>
<dbReference type="RefSeq" id="WP_280763879.1">
    <property type="nucleotide sequence ID" value="NZ_JARXVC010000025.1"/>
</dbReference>
<name>A0ABT6MLC3_9NOCA</name>
<comment type="caution">
    <text evidence="2">The sequence shown here is derived from an EMBL/GenBank/DDBJ whole genome shotgun (WGS) entry which is preliminary data.</text>
</comment>
<proteinExistence type="predicted"/>
<dbReference type="EMBL" id="JARXVC010000025">
    <property type="protein sequence ID" value="MDH6284669.1"/>
    <property type="molecule type" value="Genomic_DNA"/>
</dbReference>
<dbReference type="SUPFAM" id="SSF54593">
    <property type="entry name" value="Glyoxalase/Bleomycin resistance protein/Dihydroxybiphenyl dioxygenase"/>
    <property type="match status" value="1"/>
</dbReference>
<evidence type="ECO:0000313" key="3">
    <source>
        <dbReference type="Proteomes" id="UP001160334"/>
    </source>
</evidence>
<dbReference type="InterPro" id="IPR029068">
    <property type="entry name" value="Glyas_Bleomycin-R_OHBP_Dase"/>
</dbReference>
<gene>
    <name evidence="2" type="ORF">M2280_005930</name>
</gene>
<dbReference type="Pfam" id="PF00903">
    <property type="entry name" value="Glyoxalase"/>
    <property type="match status" value="1"/>
</dbReference>